<reference evidence="2 3" key="1">
    <citation type="journal article" date="2014" name="Agronomy (Basel)">
        <title>A Draft Genome Sequence for Ensete ventricosum, the Drought-Tolerant Tree Against Hunger.</title>
        <authorList>
            <person name="Harrison J."/>
            <person name="Moore K.A."/>
            <person name="Paszkiewicz K."/>
            <person name="Jones T."/>
            <person name="Grant M."/>
            <person name="Ambacheew D."/>
            <person name="Muzemil S."/>
            <person name="Studholme D.J."/>
        </authorList>
    </citation>
    <scope>NUCLEOTIDE SEQUENCE [LARGE SCALE GENOMIC DNA]</scope>
</reference>
<protein>
    <submittedName>
        <fullName evidence="2">Uncharacterized protein</fullName>
    </submittedName>
</protein>
<feature type="compositionally biased region" description="Basic and acidic residues" evidence="1">
    <location>
        <begin position="1"/>
        <end position="19"/>
    </location>
</feature>
<proteinExistence type="predicted"/>
<evidence type="ECO:0000256" key="1">
    <source>
        <dbReference type="SAM" id="MobiDB-lite"/>
    </source>
</evidence>
<dbReference type="EMBL" id="AMZH03025263">
    <property type="protein sequence ID" value="RRT35280.1"/>
    <property type="molecule type" value="Genomic_DNA"/>
</dbReference>
<dbReference type="Proteomes" id="UP000287651">
    <property type="component" value="Unassembled WGS sequence"/>
</dbReference>
<name>A0A426X756_ENSVE</name>
<organism evidence="2 3">
    <name type="scientific">Ensete ventricosum</name>
    <name type="common">Abyssinian banana</name>
    <name type="synonym">Musa ensete</name>
    <dbReference type="NCBI Taxonomy" id="4639"/>
    <lineage>
        <taxon>Eukaryota</taxon>
        <taxon>Viridiplantae</taxon>
        <taxon>Streptophyta</taxon>
        <taxon>Embryophyta</taxon>
        <taxon>Tracheophyta</taxon>
        <taxon>Spermatophyta</taxon>
        <taxon>Magnoliopsida</taxon>
        <taxon>Liliopsida</taxon>
        <taxon>Zingiberales</taxon>
        <taxon>Musaceae</taxon>
        <taxon>Ensete</taxon>
    </lineage>
</organism>
<dbReference type="AlphaFoldDB" id="A0A426X756"/>
<evidence type="ECO:0000313" key="3">
    <source>
        <dbReference type="Proteomes" id="UP000287651"/>
    </source>
</evidence>
<gene>
    <name evidence="2" type="ORF">B296_00053388</name>
</gene>
<sequence length="113" mass="13114">MTDVTVDHSRSLPPTHDRGLGVNNSPPGAIMDLQIYIDGTYTFKLVTIKLLYVYRLVGPPDLIRERETRRGPRGRFRSCRGMVRVGGYFSHVEAQRQLPWRYLRCFDEEEGMK</sequence>
<evidence type="ECO:0000313" key="2">
    <source>
        <dbReference type="EMBL" id="RRT35280.1"/>
    </source>
</evidence>
<accession>A0A426X756</accession>
<comment type="caution">
    <text evidence="2">The sequence shown here is derived from an EMBL/GenBank/DDBJ whole genome shotgun (WGS) entry which is preliminary data.</text>
</comment>
<feature type="region of interest" description="Disordered" evidence="1">
    <location>
        <begin position="1"/>
        <end position="23"/>
    </location>
</feature>